<dbReference type="InterPro" id="IPR026337">
    <property type="entry name" value="AKG_HExxH"/>
</dbReference>
<feature type="compositionally biased region" description="Low complexity" evidence="1">
    <location>
        <begin position="42"/>
        <end position="59"/>
    </location>
</feature>
<evidence type="ECO:0000313" key="2">
    <source>
        <dbReference type="EMBL" id="MFK4265931.1"/>
    </source>
</evidence>
<dbReference type="NCBIfam" id="TIGR04267">
    <property type="entry name" value="mod_HExxH"/>
    <property type="match status" value="1"/>
</dbReference>
<dbReference type="EMBL" id="JBJDQH010000004">
    <property type="protein sequence ID" value="MFK4265931.1"/>
    <property type="molecule type" value="Genomic_DNA"/>
</dbReference>
<keyword evidence="3" id="KW-1185">Reference proteome</keyword>
<feature type="region of interest" description="Disordered" evidence="1">
    <location>
        <begin position="42"/>
        <end position="67"/>
    </location>
</feature>
<gene>
    <name evidence="2" type="ORF">ACI2L5_13430</name>
</gene>
<proteinExistence type="predicted"/>
<dbReference type="RefSeq" id="WP_358640784.1">
    <property type="nucleotide sequence ID" value="NZ_JBFACG010000008.1"/>
</dbReference>
<evidence type="ECO:0000313" key="3">
    <source>
        <dbReference type="Proteomes" id="UP001620295"/>
    </source>
</evidence>
<comment type="caution">
    <text evidence="2">The sequence shown here is derived from an EMBL/GenBank/DDBJ whole genome shotgun (WGS) entry which is preliminary data.</text>
</comment>
<protein>
    <submittedName>
        <fullName evidence="2">AKG-HExxH-type peptide beta-hydroxylase</fullName>
    </submittedName>
</protein>
<reference evidence="2 3" key="1">
    <citation type="submission" date="2024-11" db="EMBL/GenBank/DDBJ databases">
        <title>The Natural Products Discovery Center: Release of the First 8490 Sequenced Strains for Exploring Actinobacteria Biosynthetic Diversity.</title>
        <authorList>
            <person name="Kalkreuter E."/>
            <person name="Kautsar S.A."/>
            <person name="Yang D."/>
            <person name="Bader C.D."/>
            <person name="Teijaro C.N."/>
            <person name="Fluegel L."/>
            <person name="Davis C.M."/>
            <person name="Simpson J.R."/>
            <person name="Lauterbach L."/>
            <person name="Steele A.D."/>
            <person name="Gui C."/>
            <person name="Meng S."/>
            <person name="Li G."/>
            <person name="Viehrig K."/>
            <person name="Ye F."/>
            <person name="Su P."/>
            <person name="Kiefer A.F."/>
            <person name="Nichols A."/>
            <person name="Cepeda A.J."/>
            <person name="Yan W."/>
            <person name="Fan B."/>
            <person name="Jiang Y."/>
            <person name="Adhikari A."/>
            <person name="Zheng C.-J."/>
            <person name="Schuster L."/>
            <person name="Cowan T.M."/>
            <person name="Smanski M.J."/>
            <person name="Chevrette M.G."/>
            <person name="De Carvalho L.P.S."/>
            <person name="Shen B."/>
        </authorList>
    </citation>
    <scope>NUCLEOTIDE SEQUENCE [LARGE SCALE GENOMIC DNA]</scope>
    <source>
        <strain evidence="2 3">NPDC020863</strain>
    </source>
</reference>
<accession>A0ABW8LNP3</accession>
<evidence type="ECO:0000256" key="1">
    <source>
        <dbReference type="SAM" id="MobiDB-lite"/>
    </source>
</evidence>
<dbReference type="Proteomes" id="UP001620295">
    <property type="component" value="Unassembled WGS sequence"/>
</dbReference>
<organism evidence="2 3">
    <name type="scientific">Streptomyces milbemycinicus</name>
    <dbReference type="NCBI Taxonomy" id="476552"/>
    <lineage>
        <taxon>Bacteria</taxon>
        <taxon>Bacillati</taxon>
        <taxon>Actinomycetota</taxon>
        <taxon>Actinomycetes</taxon>
        <taxon>Kitasatosporales</taxon>
        <taxon>Streptomycetaceae</taxon>
        <taxon>Streptomyces</taxon>
    </lineage>
</organism>
<sequence>MYSLVGARAITENLVVLASADGTPPPRTHGELRTALRRQVISSRKPSPRLAAAPSAESAGAGGRDPGFITDGDELRGLVSGFDLPQRSDDDVTPAPGWRVAKTVHGWRQLLALDGTLGGLAETVIDTVFVTGADWTGSMSDNKHIGVLWLMPGREWHGEEVVEAFLHEITHTMLFLDERRYGHFLPAAADVRVRSAIRQDVREYPAVVHSALVAAELLTWRERHRTLDSACRRLHGPTRELAARAQEAHAQVVTEDRRQDLLTPRMRDLVEQAGERIRGSAAASV</sequence>
<name>A0ABW8LNP3_9ACTN</name>